<dbReference type="PANTHER" id="PTHR43575">
    <property type="entry name" value="PROTEIN ABCI7, CHLOROPLASTIC"/>
    <property type="match status" value="1"/>
</dbReference>
<dbReference type="Pfam" id="PF01458">
    <property type="entry name" value="SUFBD_core"/>
    <property type="match status" value="1"/>
</dbReference>
<protein>
    <recommendedName>
        <fullName evidence="1">SUF system FeS cluster assembly SufBD core domain-containing protein</fullName>
    </recommendedName>
</protein>
<name>A0A7C1HWQ3_9CREN</name>
<feature type="domain" description="SUF system FeS cluster assembly SufBD core" evidence="1">
    <location>
        <begin position="131"/>
        <end position="354"/>
    </location>
</feature>
<dbReference type="InterPro" id="IPR000825">
    <property type="entry name" value="SUF_FeS_clus_asmbl_SufBD_core"/>
</dbReference>
<dbReference type="PANTHER" id="PTHR43575:SF1">
    <property type="entry name" value="PROTEIN ABCI7, CHLOROPLASTIC"/>
    <property type="match status" value="1"/>
</dbReference>
<dbReference type="SUPFAM" id="SSF101960">
    <property type="entry name" value="Stabilizer of iron transporter SufD"/>
    <property type="match status" value="1"/>
</dbReference>
<proteinExistence type="predicted"/>
<dbReference type="AlphaFoldDB" id="A0A7C1HWQ3"/>
<gene>
    <name evidence="2" type="ORF">ENO04_03375</name>
</gene>
<organism evidence="2">
    <name type="scientific">Fervidicoccus fontis</name>
    <dbReference type="NCBI Taxonomy" id="683846"/>
    <lineage>
        <taxon>Archaea</taxon>
        <taxon>Thermoproteota</taxon>
        <taxon>Thermoprotei</taxon>
        <taxon>Fervidicoccales</taxon>
        <taxon>Fervidicoccaceae</taxon>
        <taxon>Fervidicoccus</taxon>
    </lineage>
</organism>
<dbReference type="InterPro" id="IPR037284">
    <property type="entry name" value="SUF_FeS_clus_asmbl_SufBD_sf"/>
</dbReference>
<accession>A0A7C1HWQ3</accession>
<evidence type="ECO:0000313" key="2">
    <source>
        <dbReference type="EMBL" id="HDS10646.1"/>
    </source>
</evidence>
<dbReference type="EMBL" id="DSDY01000106">
    <property type="protein sequence ID" value="HDS10646.1"/>
    <property type="molecule type" value="Genomic_DNA"/>
</dbReference>
<evidence type="ECO:0000259" key="1">
    <source>
        <dbReference type="Pfam" id="PF01458"/>
    </source>
</evidence>
<sequence length="389" mass="43174">MALSLISSLPYQYYNDSPSIRQYTNWELIDKKTSTKPPKPDTYSSVPSQVFDLYDAVFRLRNGEVVFEKTSNEIVAELRNPVETEVFNLFSPEEGKLMAKHIASVDKALVISVRRGANVKIAIIVDSPTSGGRFYHVLVKAEENSVSNIDVLSLIGEAGSGGVSLTNEYIIDKGSTMNSTLISSRLDDGVFVSWRRALVMNEARLSYKTIGIGGILRIQDESVQRGDGSSGIYNAFIFSGINGYVDYITNSINQGEYTYTDILVRGAALSGKLYHRGTVKAAEQARNSVNKLTSRLIPLEREAEVVSVPSLEVDTDIVEEASHSTDISSLSTEELFYLQSRGLDISESIELLLHSYIEDVVGSTNRLFNEWLDKELLCSLNIYPDRKAY</sequence>
<dbReference type="InterPro" id="IPR055346">
    <property type="entry name" value="Fe-S_cluster_assembly_SufBD"/>
</dbReference>
<comment type="caution">
    <text evidence="2">The sequence shown here is derived from an EMBL/GenBank/DDBJ whole genome shotgun (WGS) entry which is preliminary data.</text>
</comment>
<reference evidence="2" key="1">
    <citation type="journal article" date="2020" name="mSystems">
        <title>Genome- and Community-Level Interaction Insights into Carbon Utilization and Element Cycling Functions of Hydrothermarchaeota in Hydrothermal Sediment.</title>
        <authorList>
            <person name="Zhou Z."/>
            <person name="Liu Y."/>
            <person name="Xu W."/>
            <person name="Pan J."/>
            <person name="Luo Z.H."/>
            <person name="Li M."/>
        </authorList>
    </citation>
    <scope>NUCLEOTIDE SEQUENCE [LARGE SCALE GENOMIC DNA]</scope>
    <source>
        <strain evidence="2">SpSt-123</strain>
    </source>
</reference>
<dbReference type="GO" id="GO:0016226">
    <property type="term" value="P:iron-sulfur cluster assembly"/>
    <property type="evidence" value="ECO:0007669"/>
    <property type="project" value="InterPro"/>
</dbReference>